<proteinExistence type="predicted"/>
<gene>
    <name evidence="3" type="ORF">PYX00_002958</name>
</gene>
<comment type="caution">
    <text evidence="3">The sequence shown here is derived from an EMBL/GenBank/DDBJ whole genome shotgun (WGS) entry which is preliminary data.</text>
</comment>
<feature type="region of interest" description="Disordered" evidence="2">
    <location>
        <begin position="48"/>
        <end position="68"/>
    </location>
</feature>
<dbReference type="AlphaFoldDB" id="A0AAW2HZB8"/>
<feature type="coiled-coil region" evidence="1">
    <location>
        <begin position="407"/>
        <end position="479"/>
    </location>
</feature>
<protein>
    <submittedName>
        <fullName evidence="3">Uncharacterized protein</fullName>
    </submittedName>
</protein>
<reference evidence="3" key="1">
    <citation type="journal article" date="2024" name="Gigascience">
        <title>Chromosome-level genome of the poultry shaft louse Menopon gallinae provides insight into the host-switching and adaptive evolution of parasitic lice.</title>
        <authorList>
            <person name="Xu Y."/>
            <person name="Ma L."/>
            <person name="Liu S."/>
            <person name="Liang Y."/>
            <person name="Liu Q."/>
            <person name="He Z."/>
            <person name="Tian L."/>
            <person name="Duan Y."/>
            <person name="Cai W."/>
            <person name="Li H."/>
            <person name="Song F."/>
        </authorList>
    </citation>
    <scope>NUCLEOTIDE SEQUENCE</scope>
    <source>
        <strain evidence="3">Cailab_2023a</strain>
    </source>
</reference>
<feature type="compositionally biased region" description="Basic and acidic residues" evidence="2">
    <location>
        <begin position="137"/>
        <end position="160"/>
    </location>
</feature>
<evidence type="ECO:0000256" key="2">
    <source>
        <dbReference type="SAM" id="MobiDB-lite"/>
    </source>
</evidence>
<organism evidence="3">
    <name type="scientific">Menopon gallinae</name>
    <name type="common">poultry shaft louse</name>
    <dbReference type="NCBI Taxonomy" id="328185"/>
    <lineage>
        <taxon>Eukaryota</taxon>
        <taxon>Metazoa</taxon>
        <taxon>Ecdysozoa</taxon>
        <taxon>Arthropoda</taxon>
        <taxon>Hexapoda</taxon>
        <taxon>Insecta</taxon>
        <taxon>Pterygota</taxon>
        <taxon>Neoptera</taxon>
        <taxon>Paraneoptera</taxon>
        <taxon>Psocodea</taxon>
        <taxon>Troctomorpha</taxon>
        <taxon>Phthiraptera</taxon>
        <taxon>Amblycera</taxon>
        <taxon>Menoponidae</taxon>
        <taxon>Menopon</taxon>
    </lineage>
</organism>
<name>A0AAW2HZB8_9NEOP</name>
<evidence type="ECO:0000256" key="1">
    <source>
        <dbReference type="SAM" id="Coils"/>
    </source>
</evidence>
<keyword evidence="1" id="KW-0175">Coiled coil</keyword>
<accession>A0AAW2HZB8</accession>
<feature type="compositionally biased region" description="Basic and acidic residues" evidence="2">
    <location>
        <begin position="106"/>
        <end position="121"/>
    </location>
</feature>
<feature type="compositionally biased region" description="Polar residues" evidence="2">
    <location>
        <begin position="83"/>
        <end position="100"/>
    </location>
</feature>
<sequence length="519" mass="57717">MRRPASNCVAVINQTFSVGIGTYRWRTGPRRALPRIDAILSGRRLITPCHRRTPAKKADSGRSGRRLPVTGVPFFLKIPPNSDDLSFQNHHSECQKQGSVPGSGPREPKPEVTVKKPKVEESPQPPPRQQTPQLEAKANEDSTRSHNGEKVDDVPPRLKPLDAKEPVLHKINEEPLRSLGIKSVEDGTLKSLAIKGFNERELKTMDDSYSTYLQYTPTAESYIYWYNTWRTSAFRPWPSLTTVKDSKSQSILRDGVPQSVPAYLSQGPPVLLHPERVVPLSESERFERTFQPNVALAPVSQHRPKVECTDAQVKCESEPVEIDSKKAVIICPPPSTPESKPVATVVTTTRYNPEIELSTDTDDSSSETPAEHCAIPRGERVVEQVAEVLDALSDAKEATRARVVALVQELASRLNLEEANVRRLEEENSELRHVQREQEDLLASKDRRIAQLQQKLKEAESSHKEAEAFQDKVVAMEKELRTSHSEMNGSLELTASGGGSPVSVITTSPNLVIKSEPSE</sequence>
<feature type="region of interest" description="Disordered" evidence="2">
    <location>
        <begin position="480"/>
        <end position="519"/>
    </location>
</feature>
<feature type="region of interest" description="Disordered" evidence="2">
    <location>
        <begin position="80"/>
        <end position="160"/>
    </location>
</feature>
<dbReference type="EMBL" id="JARGDH010000002">
    <property type="protein sequence ID" value="KAL0274946.1"/>
    <property type="molecule type" value="Genomic_DNA"/>
</dbReference>
<evidence type="ECO:0000313" key="3">
    <source>
        <dbReference type="EMBL" id="KAL0274946.1"/>
    </source>
</evidence>